<evidence type="ECO:0000313" key="1">
    <source>
        <dbReference type="EMBL" id="PIQ71466.1"/>
    </source>
</evidence>
<dbReference type="EMBL" id="PCVK01000093">
    <property type="protein sequence ID" value="PIQ71466.1"/>
    <property type="molecule type" value="Genomic_DNA"/>
</dbReference>
<accession>A0A2H0KJQ9</accession>
<keyword evidence="1" id="KW-0808">Transferase</keyword>
<comment type="caution">
    <text evidence="1">The sequence shown here is derived from an EMBL/GenBank/DDBJ whole genome shotgun (WGS) entry which is preliminary data.</text>
</comment>
<dbReference type="GO" id="GO:0016740">
    <property type="term" value="F:transferase activity"/>
    <property type="evidence" value="ECO:0007669"/>
    <property type="project" value="UniProtKB-KW"/>
</dbReference>
<name>A0A2H0KJQ9_9BACT</name>
<sequence length="39" mass="4762">TDFLIQKAVERKYGKDVKLKTIDNKWEKRARSWVLNRVQ</sequence>
<gene>
    <name evidence="1" type="ORF">COV87_03235</name>
</gene>
<dbReference type="AlphaFoldDB" id="A0A2H0KJQ9"/>
<feature type="non-terminal residue" evidence="1">
    <location>
        <position position="1"/>
    </location>
</feature>
<protein>
    <submittedName>
        <fullName evidence="1">Glutamine amidotransferase</fullName>
    </submittedName>
</protein>
<keyword evidence="1" id="KW-0315">Glutamine amidotransferase</keyword>
<evidence type="ECO:0000313" key="2">
    <source>
        <dbReference type="Proteomes" id="UP000229497"/>
    </source>
</evidence>
<dbReference type="Proteomes" id="UP000229497">
    <property type="component" value="Unassembled WGS sequence"/>
</dbReference>
<proteinExistence type="predicted"/>
<organism evidence="1 2">
    <name type="scientific">Candidatus Roizmanbacteria bacterium CG11_big_fil_rev_8_21_14_0_20_37_16</name>
    <dbReference type="NCBI Taxonomy" id="1974857"/>
    <lineage>
        <taxon>Bacteria</taxon>
        <taxon>Candidatus Roizmaniibacteriota</taxon>
    </lineage>
</organism>
<reference evidence="1 2" key="1">
    <citation type="submission" date="2017-09" db="EMBL/GenBank/DDBJ databases">
        <title>Depth-based differentiation of microbial function through sediment-hosted aquifers and enrichment of novel symbionts in the deep terrestrial subsurface.</title>
        <authorList>
            <person name="Probst A.J."/>
            <person name="Ladd B."/>
            <person name="Jarett J.K."/>
            <person name="Geller-Mcgrath D.E."/>
            <person name="Sieber C.M."/>
            <person name="Emerson J.B."/>
            <person name="Anantharaman K."/>
            <person name="Thomas B.C."/>
            <person name="Malmstrom R."/>
            <person name="Stieglmeier M."/>
            <person name="Klingl A."/>
            <person name="Woyke T."/>
            <person name="Ryan C.M."/>
            <person name="Banfield J.F."/>
        </authorList>
    </citation>
    <scope>NUCLEOTIDE SEQUENCE [LARGE SCALE GENOMIC DNA]</scope>
    <source>
        <strain evidence="1">CG11_big_fil_rev_8_21_14_0_20_37_16</strain>
    </source>
</reference>